<keyword evidence="2" id="KW-1185">Reference proteome</keyword>
<name>A0A0F4YFZ8_RASE3</name>
<dbReference type="GeneID" id="25321183"/>
<dbReference type="Proteomes" id="UP000053958">
    <property type="component" value="Unassembled WGS sequence"/>
</dbReference>
<proteinExistence type="predicted"/>
<organism evidence="1 2">
    <name type="scientific">Rasamsonia emersonii (strain ATCC 16479 / CBS 393.64 / IMI 116815)</name>
    <dbReference type="NCBI Taxonomy" id="1408163"/>
    <lineage>
        <taxon>Eukaryota</taxon>
        <taxon>Fungi</taxon>
        <taxon>Dikarya</taxon>
        <taxon>Ascomycota</taxon>
        <taxon>Pezizomycotina</taxon>
        <taxon>Eurotiomycetes</taxon>
        <taxon>Eurotiomycetidae</taxon>
        <taxon>Eurotiales</taxon>
        <taxon>Trichocomaceae</taxon>
        <taxon>Rasamsonia</taxon>
    </lineage>
</organism>
<dbReference type="EMBL" id="LASV01000712">
    <property type="protein sequence ID" value="KKA17137.1"/>
    <property type="molecule type" value="Genomic_DNA"/>
</dbReference>
<accession>A0A0F4YFZ8</accession>
<gene>
    <name evidence="1" type="ORF">T310_9243</name>
</gene>
<feature type="non-terminal residue" evidence="1">
    <location>
        <position position="1"/>
    </location>
</feature>
<evidence type="ECO:0000313" key="2">
    <source>
        <dbReference type="Proteomes" id="UP000053958"/>
    </source>
</evidence>
<dbReference type="RefSeq" id="XP_013323749.1">
    <property type="nucleotide sequence ID" value="XM_013468295.1"/>
</dbReference>
<comment type="caution">
    <text evidence="1">The sequence shown here is derived from an EMBL/GenBank/DDBJ whole genome shotgun (WGS) entry which is preliminary data.</text>
</comment>
<dbReference type="AlphaFoldDB" id="A0A0F4YFZ8"/>
<feature type="non-terminal residue" evidence="1">
    <location>
        <position position="91"/>
    </location>
</feature>
<reference evidence="1 2" key="1">
    <citation type="submission" date="2015-04" db="EMBL/GenBank/DDBJ databases">
        <authorList>
            <person name="Heijne W.H."/>
            <person name="Fedorova N.D."/>
            <person name="Nierman W.C."/>
            <person name="Vollebregt A.W."/>
            <person name="Zhao Z."/>
            <person name="Wu L."/>
            <person name="Kumar M."/>
            <person name="Stam H."/>
            <person name="van den Berg M.A."/>
            <person name="Pel H.J."/>
        </authorList>
    </citation>
    <scope>NUCLEOTIDE SEQUENCE [LARGE SCALE GENOMIC DNA]</scope>
    <source>
        <strain evidence="1 2">CBS 393.64</strain>
    </source>
</reference>
<evidence type="ECO:0000313" key="1">
    <source>
        <dbReference type="EMBL" id="KKA17137.1"/>
    </source>
</evidence>
<protein>
    <submittedName>
        <fullName evidence="1">Uncharacterized protein</fullName>
    </submittedName>
</protein>
<sequence>NPVLPSTLVWRRHRTDDHYEATPMTPQSIFGSLRLALSCKIFFFAMRLRSWRKTCLQYSVHVDPPLPSLSSLLARPTFKIGLALDWARGGF</sequence>